<comment type="caution">
    <text evidence="4">The sequence shown here is derived from an EMBL/GenBank/DDBJ whole genome shotgun (WGS) entry which is preliminary data.</text>
</comment>
<dbReference type="Pfam" id="PF13800">
    <property type="entry name" value="Sigma_reg_N"/>
    <property type="match status" value="1"/>
</dbReference>
<evidence type="ECO:0000256" key="1">
    <source>
        <dbReference type="SAM" id="Phobius"/>
    </source>
</evidence>
<evidence type="ECO:0000313" key="4">
    <source>
        <dbReference type="EMBL" id="MBD8036423.1"/>
    </source>
</evidence>
<accession>A0ABR8XWU4</accession>
<dbReference type="InterPro" id="IPR025672">
    <property type="entry name" value="Sigma_reg_C_dom"/>
</dbReference>
<dbReference type="RefSeq" id="WP_191699367.1">
    <property type="nucleotide sequence ID" value="NZ_JACSPZ010000002.1"/>
</dbReference>
<feature type="transmembrane region" description="Helical" evidence="1">
    <location>
        <begin position="39"/>
        <end position="64"/>
    </location>
</feature>
<gene>
    <name evidence="4" type="ORF">H9635_06680</name>
</gene>
<keyword evidence="1" id="KW-0812">Transmembrane</keyword>
<dbReference type="InterPro" id="IPR029101">
    <property type="entry name" value="Sigma_reg_N"/>
</dbReference>
<evidence type="ECO:0000259" key="2">
    <source>
        <dbReference type="Pfam" id="PF13791"/>
    </source>
</evidence>
<dbReference type="Proteomes" id="UP000619101">
    <property type="component" value="Unassembled WGS sequence"/>
</dbReference>
<proteinExistence type="predicted"/>
<keyword evidence="1" id="KW-1133">Transmembrane helix</keyword>
<organism evidence="4 5">
    <name type="scientific">Solibacillus faecavium</name>
    <dbReference type="NCBI Taxonomy" id="2762221"/>
    <lineage>
        <taxon>Bacteria</taxon>
        <taxon>Bacillati</taxon>
        <taxon>Bacillota</taxon>
        <taxon>Bacilli</taxon>
        <taxon>Bacillales</taxon>
        <taxon>Caryophanaceae</taxon>
        <taxon>Solibacillus</taxon>
    </lineage>
</organism>
<feature type="domain" description="Sigma factor regulator N-terminal" evidence="3">
    <location>
        <begin position="42"/>
        <end position="116"/>
    </location>
</feature>
<reference evidence="4 5" key="1">
    <citation type="submission" date="2020-08" db="EMBL/GenBank/DDBJ databases">
        <title>A Genomic Blueprint of the Chicken Gut Microbiome.</title>
        <authorList>
            <person name="Gilroy R."/>
            <person name="Ravi A."/>
            <person name="Getino M."/>
            <person name="Pursley I."/>
            <person name="Horton D.L."/>
            <person name="Alikhan N.-F."/>
            <person name="Baker D."/>
            <person name="Gharbi K."/>
            <person name="Hall N."/>
            <person name="Watson M."/>
            <person name="Adriaenssens E.M."/>
            <person name="Foster-Nyarko E."/>
            <person name="Jarju S."/>
            <person name="Secka A."/>
            <person name="Antonio M."/>
            <person name="Oren A."/>
            <person name="Chaudhuri R."/>
            <person name="La Ragione R.M."/>
            <person name="Hildebrand F."/>
            <person name="Pallen M.J."/>
        </authorList>
    </citation>
    <scope>NUCLEOTIDE SEQUENCE [LARGE SCALE GENOMIC DNA]</scope>
    <source>
        <strain evidence="4 5">A46</strain>
    </source>
</reference>
<protein>
    <submittedName>
        <fullName evidence="4">Anti sigma factor C-terminal domain-containing protein</fullName>
    </submittedName>
</protein>
<feature type="domain" description="Sigma factor regulator C-terminal" evidence="2">
    <location>
        <begin position="173"/>
        <end position="321"/>
    </location>
</feature>
<evidence type="ECO:0000313" key="5">
    <source>
        <dbReference type="Proteomes" id="UP000619101"/>
    </source>
</evidence>
<name>A0ABR8XWU4_9BACL</name>
<sequence>MDEYEKLIANSKKQQLSDSQQQKLNQQMRRSVSLSKMNLMVGTITIILMILPVSYIFTFLYYAFGTKSTTLMDVTSQTLYVTEPNTSLEEIEFDMEFFPFSMQLQFDQYKRIGKEDYKVNNYDMRYTLGNLTKKEVSSQLERVQRKNPNETSPWLTHPKNQSEVDTWREWEVLRGLPDETVVEAYISFHDLHTVDEIRSSFRNVDVVWAAVDTGVEEKNLSKDGDVVSPIGYPVQVDNTTWSPFRDAYSNEQVFIDILNYIVQYEDLATKVSSHKNLELAERIDYINKNGIKTYGVVVTGPKNEIEKLEDINLIRKIKLGEVKLWNWTN</sequence>
<dbReference type="EMBL" id="JACSPZ010000002">
    <property type="protein sequence ID" value="MBD8036423.1"/>
    <property type="molecule type" value="Genomic_DNA"/>
</dbReference>
<keyword evidence="1" id="KW-0472">Membrane</keyword>
<keyword evidence="5" id="KW-1185">Reference proteome</keyword>
<evidence type="ECO:0000259" key="3">
    <source>
        <dbReference type="Pfam" id="PF13800"/>
    </source>
</evidence>
<dbReference type="Pfam" id="PF13791">
    <property type="entry name" value="Sigma_reg_C"/>
    <property type="match status" value="1"/>
</dbReference>